<dbReference type="EMBL" id="GBHO01006645">
    <property type="protein sequence ID" value="JAG36959.1"/>
    <property type="molecule type" value="Transcribed_RNA"/>
</dbReference>
<dbReference type="SUPFAM" id="SSF52047">
    <property type="entry name" value="RNI-like"/>
    <property type="match status" value="1"/>
</dbReference>
<dbReference type="Pfam" id="PF13516">
    <property type="entry name" value="LRR_6"/>
    <property type="match status" value="2"/>
</dbReference>
<name>A0A0A9XT93_LYGHE</name>
<dbReference type="Gene3D" id="3.80.10.10">
    <property type="entry name" value="Ribonuclease Inhibitor"/>
    <property type="match status" value="1"/>
</dbReference>
<dbReference type="AlphaFoldDB" id="A0A0A9XT93"/>
<evidence type="ECO:0000313" key="2">
    <source>
        <dbReference type="EMBL" id="JAG36959.1"/>
    </source>
</evidence>
<dbReference type="EMBL" id="GBRD01001485">
    <property type="protein sequence ID" value="JAG64336.1"/>
    <property type="molecule type" value="Transcribed_RNA"/>
</dbReference>
<gene>
    <name evidence="1" type="primary">cep78_1</name>
    <name evidence="2" type="synonym">cep78_0</name>
    <name evidence="2" type="ORF">CM83_1480</name>
    <name evidence="1" type="ORF">CM83_1483</name>
</gene>
<dbReference type="EMBL" id="GBRD01001484">
    <property type="protein sequence ID" value="JAG64337.1"/>
    <property type="molecule type" value="Transcribed_RNA"/>
</dbReference>
<sequence>MPVGKWIKALSLDLSATLRKLSLRHCRIGDEGCKAMRCSGLTTCLKEIDLTGCAIADAGAVDLASLLASQSFRRVIDPDFGGLQKVVLNYNEIGNRGYSKLIDVILNDYWIKSVELRSCKISTPCDALRLALVNKEIEVFDLRDNPMPSKAIVEEIMRILVTRHPKEISTYTWRE</sequence>
<organism evidence="1">
    <name type="scientific">Lygus hesperus</name>
    <name type="common">Western plant bug</name>
    <dbReference type="NCBI Taxonomy" id="30085"/>
    <lineage>
        <taxon>Eukaryota</taxon>
        <taxon>Metazoa</taxon>
        <taxon>Ecdysozoa</taxon>
        <taxon>Arthropoda</taxon>
        <taxon>Hexapoda</taxon>
        <taxon>Insecta</taxon>
        <taxon>Pterygota</taxon>
        <taxon>Neoptera</taxon>
        <taxon>Paraneoptera</taxon>
        <taxon>Hemiptera</taxon>
        <taxon>Heteroptera</taxon>
        <taxon>Panheteroptera</taxon>
        <taxon>Cimicomorpha</taxon>
        <taxon>Miridae</taxon>
        <taxon>Mirini</taxon>
        <taxon>Lygus</taxon>
    </lineage>
</organism>
<dbReference type="EMBL" id="GBHO01019657">
    <property type="protein sequence ID" value="JAG23947.1"/>
    <property type="molecule type" value="Transcribed_RNA"/>
</dbReference>
<evidence type="ECO:0000313" key="1">
    <source>
        <dbReference type="EMBL" id="JAG23947.1"/>
    </source>
</evidence>
<reference evidence="1" key="2">
    <citation type="submission" date="2014-07" db="EMBL/GenBank/DDBJ databases">
        <authorList>
            <person name="Hull J."/>
        </authorList>
    </citation>
    <scope>NUCLEOTIDE SEQUENCE</scope>
</reference>
<proteinExistence type="predicted"/>
<dbReference type="InterPro" id="IPR032675">
    <property type="entry name" value="LRR_dom_sf"/>
</dbReference>
<dbReference type="PANTHER" id="PTHR24110">
    <property type="entry name" value="CENTROSOMAL PROTEIN OF 78 KDA"/>
    <property type="match status" value="1"/>
</dbReference>
<dbReference type="PANTHER" id="PTHR24110:SF3">
    <property type="entry name" value="CENTROSOMAL PROTEIN OF 78 KDA"/>
    <property type="match status" value="1"/>
</dbReference>
<dbReference type="InterPro" id="IPR001611">
    <property type="entry name" value="Leu-rich_rpt"/>
</dbReference>
<dbReference type="SMART" id="SM00368">
    <property type="entry name" value="LRR_RI"/>
    <property type="match status" value="2"/>
</dbReference>
<reference evidence="1" key="1">
    <citation type="journal article" date="2014" name="PLoS ONE">
        <title>Transcriptome-Based Identification of ABC Transporters in the Western Tarnished Plant Bug Lygus hesperus.</title>
        <authorList>
            <person name="Hull J.J."/>
            <person name="Chaney K."/>
            <person name="Geib S.M."/>
            <person name="Fabrick J.A."/>
            <person name="Brent C.S."/>
            <person name="Walsh D."/>
            <person name="Lavine L.C."/>
        </authorList>
    </citation>
    <scope>NUCLEOTIDE SEQUENCE</scope>
</reference>
<evidence type="ECO:0000313" key="3">
    <source>
        <dbReference type="EMBL" id="JAG64336.1"/>
    </source>
</evidence>
<accession>A0A0A9XT93</accession>
<protein>
    <submittedName>
        <fullName evidence="1">Centrosomal protein of 78 kDa</fullName>
    </submittedName>
</protein>
<reference evidence="3" key="3">
    <citation type="submission" date="2014-09" db="EMBL/GenBank/DDBJ databases">
        <authorList>
            <person name="Magalhaes I.L.F."/>
            <person name="Oliveira U."/>
            <person name="Santos F.R."/>
            <person name="Vidigal T.H.D.A."/>
            <person name="Brescovit A.D."/>
            <person name="Santos A.J."/>
        </authorList>
    </citation>
    <scope>NUCLEOTIDE SEQUENCE</scope>
</reference>